<keyword evidence="2" id="KW-0472">Membrane</keyword>
<feature type="region of interest" description="Disordered" evidence="1">
    <location>
        <begin position="72"/>
        <end position="136"/>
    </location>
</feature>
<proteinExistence type="predicted"/>
<evidence type="ECO:0000313" key="4">
    <source>
        <dbReference type="EMBL" id="AEE46176.1"/>
    </source>
</evidence>
<protein>
    <submittedName>
        <fullName evidence="4">40-residue YVTN family beta-propeller repeat protein</fullName>
    </submittedName>
</protein>
<evidence type="ECO:0000256" key="3">
    <source>
        <dbReference type="SAM" id="SignalP"/>
    </source>
</evidence>
<evidence type="ECO:0000256" key="1">
    <source>
        <dbReference type="SAM" id="MobiDB-lite"/>
    </source>
</evidence>
<evidence type="ECO:0000256" key="2">
    <source>
        <dbReference type="SAM" id="Phobius"/>
    </source>
</evidence>
<feature type="compositionally biased region" description="Basic residues" evidence="1">
    <location>
        <begin position="153"/>
        <end position="172"/>
    </location>
</feature>
<feature type="chain" id="PRO_5003308946" evidence="3">
    <location>
        <begin position="31"/>
        <end position="172"/>
    </location>
</feature>
<feature type="compositionally biased region" description="Acidic residues" evidence="1">
    <location>
        <begin position="84"/>
        <end position="93"/>
    </location>
</feature>
<keyword evidence="2" id="KW-0812">Transmembrane</keyword>
<dbReference type="KEGG" id="cfi:Celf_2047"/>
<name>F4H0C9_CELFA</name>
<sequence>MRTRPRPPRRAAATAAATLALVLGPSAAWASTDDDHAVHGGHDTQAPAPPASPDVWGHATHEHDTTEMTDDEMAEMGDSAPSHDEDEMAEMDDGTQSHDKHDIADDEMAETETDAPGHDDHGETAAAPSRPRGAVLGTFAGVNGAVLVAAGLLRRRDRARPPHRPRRPTPAA</sequence>
<feature type="signal peptide" evidence="3">
    <location>
        <begin position="1"/>
        <end position="30"/>
    </location>
</feature>
<keyword evidence="3" id="KW-0732">Signal</keyword>
<dbReference type="Proteomes" id="UP000008460">
    <property type="component" value="Chromosome"/>
</dbReference>
<dbReference type="HOGENOM" id="CLU_1552525_0_0_11"/>
<feature type="compositionally biased region" description="Basic and acidic residues" evidence="1">
    <location>
        <begin position="33"/>
        <end position="42"/>
    </location>
</feature>
<feature type="compositionally biased region" description="Acidic residues" evidence="1">
    <location>
        <begin position="104"/>
        <end position="113"/>
    </location>
</feature>
<dbReference type="AlphaFoldDB" id="F4H0C9"/>
<keyword evidence="5" id="KW-1185">Reference proteome</keyword>
<feature type="transmembrane region" description="Helical" evidence="2">
    <location>
        <begin position="134"/>
        <end position="153"/>
    </location>
</feature>
<feature type="region of interest" description="Disordered" evidence="1">
    <location>
        <begin position="31"/>
        <end position="59"/>
    </location>
</feature>
<feature type="region of interest" description="Disordered" evidence="1">
    <location>
        <begin position="152"/>
        <end position="172"/>
    </location>
</feature>
<organism evidence="4 5">
    <name type="scientific">Cellulomonas fimi (strain ATCC 484 / DSM 20113 / JCM 1341 / CCUG 24087 / LMG 16345 / NBRC 15513 / NCIMB 8980 / NCTC 7547 / NRS-133)</name>
    <dbReference type="NCBI Taxonomy" id="590998"/>
    <lineage>
        <taxon>Bacteria</taxon>
        <taxon>Bacillati</taxon>
        <taxon>Actinomycetota</taxon>
        <taxon>Actinomycetes</taxon>
        <taxon>Micrococcales</taxon>
        <taxon>Cellulomonadaceae</taxon>
        <taxon>Cellulomonas</taxon>
    </lineage>
</organism>
<gene>
    <name evidence="4" type="ordered locus">Celf_2047</name>
</gene>
<reference evidence="4 5" key="1">
    <citation type="submission" date="2011-04" db="EMBL/GenBank/DDBJ databases">
        <title>Complete sequence of Cellulomonas fimi ATCC 484.</title>
        <authorList>
            <consortium name="US DOE Joint Genome Institute"/>
            <person name="Lucas S."/>
            <person name="Han J."/>
            <person name="Lapidus A."/>
            <person name="Cheng J.-F."/>
            <person name="Goodwin L."/>
            <person name="Pitluck S."/>
            <person name="Peters L."/>
            <person name="Chertkov O."/>
            <person name="Detter J.C."/>
            <person name="Han C."/>
            <person name="Tapia R."/>
            <person name="Land M."/>
            <person name="Hauser L."/>
            <person name="Kyrpides N."/>
            <person name="Ivanova N."/>
            <person name="Ovchinnikova G."/>
            <person name="Pagani I."/>
            <person name="Mead D."/>
            <person name="Brumm P."/>
            <person name="Woyke T."/>
        </authorList>
    </citation>
    <scope>NUCLEOTIDE SEQUENCE [LARGE SCALE GENOMIC DNA]</scope>
    <source>
        <strain evidence="5">ATCC 484 / DSM 20113 / JCM 1341 / NBRC 15513 / NCIMB 8980 / NCTC 7547</strain>
    </source>
</reference>
<accession>F4H0C9</accession>
<evidence type="ECO:0000313" key="5">
    <source>
        <dbReference type="Proteomes" id="UP000008460"/>
    </source>
</evidence>
<keyword evidence="2" id="KW-1133">Transmembrane helix</keyword>
<dbReference type="EMBL" id="CP002666">
    <property type="protein sequence ID" value="AEE46176.1"/>
    <property type="molecule type" value="Genomic_DNA"/>
</dbReference>